<evidence type="ECO:0000256" key="1">
    <source>
        <dbReference type="SAM" id="Coils"/>
    </source>
</evidence>
<evidence type="ECO:0000256" key="2">
    <source>
        <dbReference type="SAM" id="MobiDB-lite"/>
    </source>
</evidence>
<feature type="region of interest" description="Disordered" evidence="2">
    <location>
        <begin position="14"/>
        <end position="75"/>
    </location>
</feature>
<feature type="compositionally biased region" description="Basic and acidic residues" evidence="2">
    <location>
        <begin position="16"/>
        <end position="31"/>
    </location>
</feature>
<name>A0A0F9Z4L6_9ZZZZ</name>
<dbReference type="AlphaFoldDB" id="A0A0F9Z4L6"/>
<comment type="caution">
    <text evidence="3">The sequence shown here is derived from an EMBL/GenBank/DDBJ whole genome shotgun (WGS) entry which is preliminary data.</text>
</comment>
<keyword evidence="1" id="KW-0175">Coiled coil</keyword>
<evidence type="ECO:0008006" key="4">
    <source>
        <dbReference type="Google" id="ProtNLM"/>
    </source>
</evidence>
<accession>A0A0F9Z4L6</accession>
<reference evidence="3" key="1">
    <citation type="journal article" date="2015" name="Nature">
        <title>Complex archaea that bridge the gap between prokaryotes and eukaryotes.</title>
        <authorList>
            <person name="Spang A."/>
            <person name="Saw J.H."/>
            <person name="Jorgensen S.L."/>
            <person name="Zaremba-Niedzwiedzka K."/>
            <person name="Martijn J."/>
            <person name="Lind A.E."/>
            <person name="van Eijk R."/>
            <person name="Schleper C."/>
            <person name="Guy L."/>
            <person name="Ettema T.J."/>
        </authorList>
    </citation>
    <scope>NUCLEOTIDE SEQUENCE</scope>
</reference>
<dbReference type="EMBL" id="LAZR01000001">
    <property type="protein sequence ID" value="KKO12164.1"/>
    <property type="molecule type" value="Genomic_DNA"/>
</dbReference>
<sequence length="430" mass="48288">MARSLLAEFNRQMRRAAREAERSRRDADRRYKAAVRSSEQASREAERARHRQAKGKEVERKQQARTRDAEKKQLEKQAAAAQVAARQAQVEERNFELQEIYTDIDTLLEATLGVDDYVDLDTLRVVVAHPPFDRGALEHPMPPPQPLASPTKPVLNVPEPPTGLRALFGKKKYSLSLKRVEADYNEALLGWQKNVSLAEEEHIKALEVHARKELQRKSSLEEERSRYAKECEVREAEAADRNLALDKLVADLGYGVVEAVEEYVSIVLSNSVYPDHFPVYSDYEFDPEHAELRLKVHIPPPHQIPSVKAYKYNKSSDEITETSLTQKACKDRYAGAVNQVALRTLHEIFEADRRGIIQTVSLEVGTETIQPATGLQAYIPFIAVGSERSAFTAFDLSSVVPQATLEHLGAAISKNPYGLVPANTSGVRKT</sequence>
<evidence type="ECO:0000313" key="3">
    <source>
        <dbReference type="EMBL" id="KKO12164.1"/>
    </source>
</evidence>
<feature type="compositionally biased region" description="Basic and acidic residues" evidence="2">
    <location>
        <begin position="54"/>
        <end position="75"/>
    </location>
</feature>
<gene>
    <name evidence="3" type="ORF">LCGC14_0001720</name>
</gene>
<protein>
    <recommendedName>
        <fullName evidence="4">Restriction system protein</fullName>
    </recommendedName>
</protein>
<feature type="coiled-coil region" evidence="1">
    <location>
        <begin position="203"/>
        <end position="237"/>
    </location>
</feature>
<proteinExistence type="predicted"/>
<organism evidence="3">
    <name type="scientific">marine sediment metagenome</name>
    <dbReference type="NCBI Taxonomy" id="412755"/>
    <lineage>
        <taxon>unclassified sequences</taxon>
        <taxon>metagenomes</taxon>
        <taxon>ecological metagenomes</taxon>
    </lineage>
</organism>